<reference evidence="1 2" key="1">
    <citation type="submission" date="2023-11" db="EMBL/GenBank/DDBJ databases">
        <title>MicrobeMod: A computational toolkit for identifying prokaryotic methylation and restriction-modification with nanopore sequencing.</title>
        <authorList>
            <person name="Crits-Christoph A."/>
            <person name="Kang S.C."/>
            <person name="Lee H."/>
            <person name="Ostrov N."/>
        </authorList>
    </citation>
    <scope>NUCLEOTIDE SEQUENCE [LARGE SCALE GENOMIC DNA]</scope>
    <source>
        <strain evidence="1 2">DSMZ 700</strain>
    </source>
</reference>
<dbReference type="SUPFAM" id="SSF52402">
    <property type="entry name" value="Adenine nucleotide alpha hydrolases-like"/>
    <property type="match status" value="1"/>
</dbReference>
<evidence type="ECO:0000313" key="2">
    <source>
        <dbReference type="Proteomes" id="UP001279553"/>
    </source>
</evidence>
<dbReference type="AlphaFoldDB" id="A0AAW9DRC0"/>
<protein>
    <recommendedName>
        <fullName evidence="3">UspA domain-containing protein</fullName>
    </recommendedName>
</protein>
<dbReference type="EMBL" id="JAWXYB010000018">
    <property type="protein sequence ID" value="MDX5931614.1"/>
    <property type="molecule type" value="Genomic_DNA"/>
</dbReference>
<gene>
    <name evidence="1" type="ORF">SIL87_12640</name>
</gene>
<comment type="caution">
    <text evidence="1">The sequence shown here is derived from an EMBL/GenBank/DDBJ whole genome shotgun (WGS) entry which is preliminary data.</text>
</comment>
<evidence type="ECO:0008006" key="3">
    <source>
        <dbReference type="Google" id="ProtNLM"/>
    </source>
</evidence>
<accession>A0AAW9DRC0</accession>
<evidence type="ECO:0000313" key="1">
    <source>
        <dbReference type="EMBL" id="MDX5931614.1"/>
    </source>
</evidence>
<dbReference type="Proteomes" id="UP001279553">
    <property type="component" value="Unassembled WGS sequence"/>
</dbReference>
<dbReference type="RefSeq" id="WP_319614516.1">
    <property type="nucleotide sequence ID" value="NZ_JAWXYB010000018.1"/>
</dbReference>
<proteinExistence type="predicted"/>
<keyword evidence="2" id="KW-1185">Reference proteome</keyword>
<dbReference type="Gene3D" id="3.40.50.12370">
    <property type="match status" value="1"/>
</dbReference>
<name>A0AAW9DRC0_ACIAO</name>
<organism evidence="1 2">
    <name type="scientific">Acidiphilium acidophilum</name>
    <name type="common">Thiobacillus acidophilus</name>
    <dbReference type="NCBI Taxonomy" id="76588"/>
    <lineage>
        <taxon>Bacteria</taxon>
        <taxon>Pseudomonadati</taxon>
        <taxon>Pseudomonadota</taxon>
        <taxon>Alphaproteobacteria</taxon>
        <taxon>Acetobacterales</taxon>
        <taxon>Acidocellaceae</taxon>
        <taxon>Acidiphilium</taxon>
    </lineage>
</organism>
<sequence length="289" mass="31590">MSAVTKPLDPAGRSIMGSMICALLNDRTSSRTILGAADQLADLVGHLQISALAIRAEPSDVIGSTEDMLSEDDEQKIRAEEDRRVRSLHWAFKTWLANADRADTPCWIDREGNIKTLIKGYGKTAAYFVAGQPGGTINCAEKKQICAALFQCGKPVLVTPPRAQAGFGRSVAMIWRGYRNARDIISAAMPIFSQADEIHVLVDSIRPTPDILIAELFATHRARLHIHRPRAGFSLRNAGATVLDIVRKADADLLVMNACAKPTWPMPFLYGSATEFILKNSTIPILLGR</sequence>